<reference evidence="1 2" key="1">
    <citation type="submission" date="2021-06" db="EMBL/GenBank/DDBJ databases">
        <title>Caerostris extrusa draft genome.</title>
        <authorList>
            <person name="Kono N."/>
            <person name="Arakawa K."/>
        </authorList>
    </citation>
    <scope>NUCLEOTIDE SEQUENCE [LARGE SCALE GENOMIC DNA]</scope>
</reference>
<dbReference type="EMBL" id="BPLR01018535">
    <property type="protein sequence ID" value="GIZ00388.1"/>
    <property type="molecule type" value="Genomic_DNA"/>
</dbReference>
<evidence type="ECO:0000313" key="1">
    <source>
        <dbReference type="EMBL" id="GIZ00388.1"/>
    </source>
</evidence>
<comment type="caution">
    <text evidence="1">The sequence shown here is derived from an EMBL/GenBank/DDBJ whole genome shotgun (WGS) entry which is preliminary data.</text>
</comment>
<organism evidence="1 2">
    <name type="scientific">Caerostris extrusa</name>
    <name type="common">Bark spider</name>
    <name type="synonym">Caerostris bankana</name>
    <dbReference type="NCBI Taxonomy" id="172846"/>
    <lineage>
        <taxon>Eukaryota</taxon>
        <taxon>Metazoa</taxon>
        <taxon>Ecdysozoa</taxon>
        <taxon>Arthropoda</taxon>
        <taxon>Chelicerata</taxon>
        <taxon>Arachnida</taxon>
        <taxon>Araneae</taxon>
        <taxon>Araneomorphae</taxon>
        <taxon>Entelegynae</taxon>
        <taxon>Araneoidea</taxon>
        <taxon>Araneidae</taxon>
        <taxon>Caerostris</taxon>
    </lineage>
</organism>
<dbReference type="Proteomes" id="UP001054945">
    <property type="component" value="Unassembled WGS sequence"/>
</dbReference>
<sequence>MHLVKFVKCLLSVIEDLSVKHSINVAILPIVKDILINTLTVINRNCYENIEALLKLLIQTLLDHIISPSATVRTEVKICFRVLKDRFPEIDALFEPDMRPDFTTIYKLFEKASLKSKIGIIDGYFFCEESLPLSTCFGDFVINNSIMVLCYDIFENVEGPASKDCVDICKIAFKALMVVTAKYECDAMLLRILQKVLNASHQIYHLLPLIVV</sequence>
<proteinExistence type="predicted"/>
<protein>
    <submittedName>
        <fullName evidence="1">Uncharacterized protein</fullName>
    </submittedName>
</protein>
<gene>
    <name evidence="1" type="ORF">CEXT_299871</name>
</gene>
<keyword evidence="2" id="KW-1185">Reference proteome</keyword>
<dbReference type="AlphaFoldDB" id="A0AAV4XYX4"/>
<accession>A0AAV4XYX4</accession>
<name>A0AAV4XYX4_CAEEX</name>
<evidence type="ECO:0000313" key="2">
    <source>
        <dbReference type="Proteomes" id="UP001054945"/>
    </source>
</evidence>